<sequence>MSYDLNRLTFHIEWVLGKPTVPGWTDVRNNTGVHTFYWIHEGKGVFVTDQEHAVSGGTLAYMPPGLQMSMRSDAHFPLQMTMVLFDCAEVEYKPGWGGVTPIRELDLPFLRSFEPERAKKLGALFRHMHQAWVPGSSGGAVLSKSSLLAVMHEVHTNLERDGTAPDSGQQAYEKVKDHLENAYASEVKMESLAEQYGISVSYLRKMFQRSLGMSPKQYHSHIRNEHARRFLMYSELTIREIAEVCGYLEEYHFSKTFKKLNGMPPTRFREEHRKLETRVEI</sequence>
<dbReference type="PROSITE" id="PS01124">
    <property type="entry name" value="HTH_ARAC_FAMILY_2"/>
    <property type="match status" value="1"/>
</dbReference>
<dbReference type="Pfam" id="PF12833">
    <property type="entry name" value="HTH_18"/>
    <property type="match status" value="1"/>
</dbReference>
<dbReference type="AlphaFoldDB" id="A0A559K3J0"/>
<dbReference type="InterPro" id="IPR009057">
    <property type="entry name" value="Homeodomain-like_sf"/>
</dbReference>
<dbReference type="GO" id="GO:0043565">
    <property type="term" value="F:sequence-specific DNA binding"/>
    <property type="evidence" value="ECO:0007669"/>
    <property type="project" value="InterPro"/>
</dbReference>
<dbReference type="EMBL" id="VNJI01000050">
    <property type="protein sequence ID" value="TVY06667.1"/>
    <property type="molecule type" value="Genomic_DNA"/>
</dbReference>
<evidence type="ECO:0000313" key="6">
    <source>
        <dbReference type="Proteomes" id="UP000317036"/>
    </source>
</evidence>
<name>A0A559K3J0_9BACL</name>
<dbReference type="Gene3D" id="1.10.10.60">
    <property type="entry name" value="Homeodomain-like"/>
    <property type="match status" value="1"/>
</dbReference>
<dbReference type="PANTHER" id="PTHR43280:SF2">
    <property type="entry name" value="HTH-TYPE TRANSCRIPTIONAL REGULATOR EXSA"/>
    <property type="match status" value="1"/>
</dbReference>
<evidence type="ECO:0000256" key="3">
    <source>
        <dbReference type="ARBA" id="ARBA00023163"/>
    </source>
</evidence>
<proteinExistence type="predicted"/>
<keyword evidence="2" id="KW-0238">DNA-binding</keyword>
<dbReference type="InterPro" id="IPR018060">
    <property type="entry name" value="HTH_AraC"/>
</dbReference>
<dbReference type="SMART" id="SM00342">
    <property type="entry name" value="HTH_ARAC"/>
    <property type="match status" value="1"/>
</dbReference>
<gene>
    <name evidence="5" type="ORF">FPZ49_27870</name>
</gene>
<dbReference type="Proteomes" id="UP000317036">
    <property type="component" value="Unassembled WGS sequence"/>
</dbReference>
<evidence type="ECO:0000256" key="1">
    <source>
        <dbReference type="ARBA" id="ARBA00023015"/>
    </source>
</evidence>
<dbReference type="InterPro" id="IPR003313">
    <property type="entry name" value="AraC-bd"/>
</dbReference>
<feature type="domain" description="HTH araC/xylS-type" evidence="4">
    <location>
        <begin position="173"/>
        <end position="271"/>
    </location>
</feature>
<comment type="caution">
    <text evidence="5">The sequence shown here is derived from an EMBL/GenBank/DDBJ whole genome shotgun (WGS) entry which is preliminary data.</text>
</comment>
<dbReference type="GO" id="GO:0003700">
    <property type="term" value="F:DNA-binding transcription factor activity"/>
    <property type="evidence" value="ECO:0007669"/>
    <property type="project" value="InterPro"/>
</dbReference>
<evidence type="ECO:0000313" key="5">
    <source>
        <dbReference type="EMBL" id="TVY06667.1"/>
    </source>
</evidence>
<dbReference type="SUPFAM" id="SSF51215">
    <property type="entry name" value="Regulatory protein AraC"/>
    <property type="match status" value="1"/>
</dbReference>
<keyword evidence="3" id="KW-0804">Transcription</keyword>
<reference evidence="5 6" key="1">
    <citation type="submission" date="2019-07" db="EMBL/GenBank/DDBJ databases">
        <authorList>
            <person name="Kim J."/>
        </authorList>
    </citation>
    <scope>NUCLEOTIDE SEQUENCE [LARGE SCALE GENOMIC DNA]</scope>
    <source>
        <strain evidence="5 6">JC52</strain>
    </source>
</reference>
<accession>A0A559K3J0</accession>
<dbReference type="Pfam" id="PF02311">
    <property type="entry name" value="AraC_binding"/>
    <property type="match status" value="1"/>
</dbReference>
<dbReference type="OrthoDB" id="2615714at2"/>
<protein>
    <submittedName>
        <fullName evidence="5">AraC family transcriptional regulator</fullName>
    </submittedName>
</protein>
<organism evidence="5 6">
    <name type="scientific">Paenibacillus cremeus</name>
    <dbReference type="NCBI Taxonomy" id="2163881"/>
    <lineage>
        <taxon>Bacteria</taxon>
        <taxon>Bacillati</taxon>
        <taxon>Bacillota</taxon>
        <taxon>Bacilli</taxon>
        <taxon>Bacillales</taxon>
        <taxon>Paenibacillaceae</taxon>
        <taxon>Paenibacillus</taxon>
    </lineage>
</organism>
<keyword evidence="6" id="KW-1185">Reference proteome</keyword>
<keyword evidence="1" id="KW-0805">Transcription regulation</keyword>
<evidence type="ECO:0000256" key="2">
    <source>
        <dbReference type="ARBA" id="ARBA00023125"/>
    </source>
</evidence>
<dbReference type="RefSeq" id="WP_144853330.1">
    <property type="nucleotide sequence ID" value="NZ_VNJI01000050.1"/>
</dbReference>
<dbReference type="InterPro" id="IPR037923">
    <property type="entry name" value="HTH-like"/>
</dbReference>
<dbReference type="SUPFAM" id="SSF46689">
    <property type="entry name" value="Homeodomain-like"/>
    <property type="match status" value="2"/>
</dbReference>
<evidence type="ECO:0000259" key="4">
    <source>
        <dbReference type="PROSITE" id="PS01124"/>
    </source>
</evidence>
<dbReference type="PANTHER" id="PTHR43280">
    <property type="entry name" value="ARAC-FAMILY TRANSCRIPTIONAL REGULATOR"/>
    <property type="match status" value="1"/>
</dbReference>